<accession>A0A1B6GJ82</accession>
<gene>
    <name evidence="2" type="ORF">g.66</name>
</gene>
<dbReference type="EMBL" id="GECZ01007292">
    <property type="protein sequence ID" value="JAS62477.1"/>
    <property type="molecule type" value="Transcribed_RNA"/>
</dbReference>
<feature type="compositionally biased region" description="Basic and acidic residues" evidence="1">
    <location>
        <begin position="1"/>
        <end position="27"/>
    </location>
</feature>
<feature type="non-terminal residue" evidence="2">
    <location>
        <position position="1"/>
    </location>
</feature>
<feature type="compositionally biased region" description="Polar residues" evidence="1">
    <location>
        <begin position="33"/>
        <end position="45"/>
    </location>
</feature>
<evidence type="ECO:0000313" key="2">
    <source>
        <dbReference type="EMBL" id="JAS62477.1"/>
    </source>
</evidence>
<protein>
    <submittedName>
        <fullName evidence="2">Uncharacterized protein</fullName>
    </submittedName>
</protein>
<organism evidence="2">
    <name type="scientific">Cuerna arida</name>
    <dbReference type="NCBI Taxonomy" id="1464854"/>
    <lineage>
        <taxon>Eukaryota</taxon>
        <taxon>Metazoa</taxon>
        <taxon>Ecdysozoa</taxon>
        <taxon>Arthropoda</taxon>
        <taxon>Hexapoda</taxon>
        <taxon>Insecta</taxon>
        <taxon>Pterygota</taxon>
        <taxon>Neoptera</taxon>
        <taxon>Paraneoptera</taxon>
        <taxon>Hemiptera</taxon>
        <taxon>Auchenorrhyncha</taxon>
        <taxon>Membracoidea</taxon>
        <taxon>Cicadellidae</taxon>
        <taxon>Cicadellinae</taxon>
        <taxon>Proconiini</taxon>
        <taxon>Cuerna</taxon>
    </lineage>
</organism>
<feature type="region of interest" description="Disordered" evidence="1">
    <location>
        <begin position="1"/>
        <end position="45"/>
    </location>
</feature>
<proteinExistence type="predicted"/>
<sequence length="135" mass="14850">QDFEESTKDRPEAEESKTEAIPPDDRVSPLPGMSSTPSSTLETTISEEVLTSEKSTKFPEIIQPTDEINITKTTISSIVTEESVTEPFVQISQPTTLNPFETTSQEVKFETEINTTPVGTDMIKFDLTTLPIPGV</sequence>
<evidence type="ECO:0000256" key="1">
    <source>
        <dbReference type="SAM" id="MobiDB-lite"/>
    </source>
</evidence>
<feature type="non-terminal residue" evidence="2">
    <location>
        <position position="135"/>
    </location>
</feature>
<name>A0A1B6GJ82_9HEMI</name>
<dbReference type="AlphaFoldDB" id="A0A1B6GJ82"/>
<reference evidence="2" key="1">
    <citation type="submission" date="2015-11" db="EMBL/GenBank/DDBJ databases">
        <title>De novo transcriptome assembly of four potential Pierce s Disease insect vectors from Arizona vineyards.</title>
        <authorList>
            <person name="Tassone E.E."/>
        </authorList>
    </citation>
    <scope>NUCLEOTIDE SEQUENCE</scope>
</reference>